<dbReference type="PROSITE" id="PS50846">
    <property type="entry name" value="HMA_2"/>
    <property type="match status" value="2"/>
</dbReference>
<feature type="compositionally biased region" description="Basic and acidic residues" evidence="1">
    <location>
        <begin position="82"/>
        <end position="130"/>
    </location>
</feature>
<dbReference type="InterPro" id="IPR044594">
    <property type="entry name" value="HIPP01/3/5/6"/>
</dbReference>
<feature type="compositionally biased region" description="Basic and acidic residues" evidence="1">
    <location>
        <begin position="1"/>
        <end position="18"/>
    </location>
</feature>
<feature type="region of interest" description="Disordered" evidence="1">
    <location>
        <begin position="82"/>
        <end position="132"/>
    </location>
</feature>
<name>A0AAV1VRB8_LUPLU</name>
<feature type="domain" description="HMA" evidence="2">
    <location>
        <begin position="20"/>
        <end position="84"/>
    </location>
</feature>
<sequence length="358" mass="40111">MGEQKEQPKNETEKKADDGSAPVVYKLDLHCEGCVKKIKRTVRHFEGVEEVKADISANKLTVTGKVDPTKLQEKLIEKTKKKVELVSPQPKKEVAGDKPPEKKAEEKKADEKKADEKKPEEKKPEEKKPTESTVVLKIRLHCDGCISKIRKVIQKYKGVESVNADGSKDLVTVKGTMDVNDLVPYLNQKLKRKVEVVPPKKEEDNKKEKEGGGDKKDSGGNKKDGDGDKKDDGEKKENKEGGGGGDGGKKDEAAAPIAKVVEVYKMDYPGYQLPPRAYWSDQHFAGQTSHTLEVHPQYHPNHGYQYMDHGYPNHGYMNHGYVNQGYMTPPPQVPYYMHPNHPPPQMFSDENPNACSLM</sequence>
<dbReference type="Pfam" id="PF00403">
    <property type="entry name" value="HMA"/>
    <property type="match status" value="2"/>
</dbReference>
<evidence type="ECO:0000256" key="1">
    <source>
        <dbReference type="SAM" id="MobiDB-lite"/>
    </source>
</evidence>
<feature type="region of interest" description="Disordered" evidence="1">
    <location>
        <begin position="1"/>
        <end position="22"/>
    </location>
</feature>
<dbReference type="AlphaFoldDB" id="A0AAV1VRB8"/>
<dbReference type="PANTHER" id="PTHR46413">
    <property type="entry name" value="HEAVY METAL-ASSOCIATED ISOPRENYLATED PLANT PROTEIN 6"/>
    <property type="match status" value="1"/>
</dbReference>
<organism evidence="3 4">
    <name type="scientific">Lupinus luteus</name>
    <name type="common">European yellow lupine</name>
    <dbReference type="NCBI Taxonomy" id="3873"/>
    <lineage>
        <taxon>Eukaryota</taxon>
        <taxon>Viridiplantae</taxon>
        <taxon>Streptophyta</taxon>
        <taxon>Embryophyta</taxon>
        <taxon>Tracheophyta</taxon>
        <taxon>Spermatophyta</taxon>
        <taxon>Magnoliopsida</taxon>
        <taxon>eudicotyledons</taxon>
        <taxon>Gunneridae</taxon>
        <taxon>Pentapetalae</taxon>
        <taxon>rosids</taxon>
        <taxon>fabids</taxon>
        <taxon>Fabales</taxon>
        <taxon>Fabaceae</taxon>
        <taxon>Papilionoideae</taxon>
        <taxon>50 kb inversion clade</taxon>
        <taxon>genistoids sensu lato</taxon>
        <taxon>core genistoids</taxon>
        <taxon>Genisteae</taxon>
        <taxon>Lupinus</taxon>
    </lineage>
</organism>
<feature type="compositionally biased region" description="Basic and acidic residues" evidence="1">
    <location>
        <begin position="194"/>
        <end position="240"/>
    </location>
</feature>
<dbReference type="SUPFAM" id="SSF55008">
    <property type="entry name" value="HMA, heavy metal-associated domain"/>
    <property type="match status" value="2"/>
</dbReference>
<evidence type="ECO:0000259" key="2">
    <source>
        <dbReference type="PROSITE" id="PS50846"/>
    </source>
</evidence>
<comment type="caution">
    <text evidence="3">The sequence shown here is derived from an EMBL/GenBank/DDBJ whole genome shotgun (WGS) entry which is preliminary data.</text>
</comment>
<feature type="region of interest" description="Disordered" evidence="1">
    <location>
        <begin position="194"/>
        <end position="251"/>
    </location>
</feature>
<dbReference type="GO" id="GO:0046872">
    <property type="term" value="F:metal ion binding"/>
    <property type="evidence" value="ECO:0007669"/>
    <property type="project" value="InterPro"/>
</dbReference>
<dbReference type="EMBL" id="CAXHTB010000001">
    <property type="protein sequence ID" value="CAL0299523.1"/>
    <property type="molecule type" value="Genomic_DNA"/>
</dbReference>
<dbReference type="PANTHER" id="PTHR46413:SF14">
    <property type="entry name" value="HEAVY METAL-ASSOCIATED DOMAIN PROTEIN"/>
    <property type="match status" value="1"/>
</dbReference>
<dbReference type="InterPro" id="IPR036163">
    <property type="entry name" value="HMA_dom_sf"/>
</dbReference>
<reference evidence="3 4" key="1">
    <citation type="submission" date="2024-03" db="EMBL/GenBank/DDBJ databases">
        <authorList>
            <person name="Martinez-Hernandez J."/>
        </authorList>
    </citation>
    <scope>NUCLEOTIDE SEQUENCE [LARGE SCALE GENOMIC DNA]</scope>
</reference>
<evidence type="ECO:0000313" key="3">
    <source>
        <dbReference type="EMBL" id="CAL0299523.1"/>
    </source>
</evidence>
<dbReference type="Proteomes" id="UP001497480">
    <property type="component" value="Unassembled WGS sequence"/>
</dbReference>
<dbReference type="InterPro" id="IPR006121">
    <property type="entry name" value="HMA_dom"/>
</dbReference>
<keyword evidence="4" id="KW-1185">Reference proteome</keyword>
<protein>
    <recommendedName>
        <fullName evidence="2">HMA domain-containing protein</fullName>
    </recommendedName>
</protein>
<gene>
    <name evidence="3" type="ORF">LLUT_LOCUS583</name>
</gene>
<accession>A0AAV1VRB8</accession>
<feature type="domain" description="HMA" evidence="2">
    <location>
        <begin position="131"/>
        <end position="202"/>
    </location>
</feature>
<dbReference type="Gene3D" id="3.30.70.100">
    <property type="match status" value="2"/>
</dbReference>
<proteinExistence type="predicted"/>
<evidence type="ECO:0000313" key="4">
    <source>
        <dbReference type="Proteomes" id="UP001497480"/>
    </source>
</evidence>
<dbReference type="CDD" id="cd00371">
    <property type="entry name" value="HMA"/>
    <property type="match status" value="2"/>
</dbReference>